<dbReference type="SUPFAM" id="SSF51658">
    <property type="entry name" value="Xylose isomerase-like"/>
    <property type="match status" value="1"/>
</dbReference>
<feature type="binding site" evidence="7">
    <location>
        <position position="181"/>
    </location>
    <ligand>
        <name>Zn(2+)</name>
        <dbReference type="ChEBI" id="CHEBI:29105"/>
        <label>2</label>
    </ligand>
</feature>
<evidence type="ECO:0000313" key="9">
    <source>
        <dbReference type="EMBL" id="HIU40784.1"/>
    </source>
</evidence>
<dbReference type="InterPro" id="IPR013022">
    <property type="entry name" value="Xyl_isomerase-like_TIM-brl"/>
</dbReference>
<feature type="binding site" evidence="7">
    <location>
        <position position="228"/>
    </location>
    <ligand>
        <name>Zn(2+)</name>
        <dbReference type="ChEBI" id="CHEBI:29105"/>
        <label>3</label>
    </ligand>
</feature>
<feature type="binding site" evidence="7">
    <location>
        <position position="147"/>
    </location>
    <ligand>
        <name>Zn(2+)</name>
        <dbReference type="ChEBI" id="CHEBI:29105"/>
        <label>1</label>
    </ligand>
</feature>
<accession>A0A9D1IRS3</accession>
<reference evidence="9" key="2">
    <citation type="journal article" date="2021" name="PeerJ">
        <title>Extensive microbial diversity within the chicken gut microbiome revealed by metagenomics and culture.</title>
        <authorList>
            <person name="Gilroy R."/>
            <person name="Ravi A."/>
            <person name="Getino M."/>
            <person name="Pursley I."/>
            <person name="Horton D.L."/>
            <person name="Alikhan N.F."/>
            <person name="Baker D."/>
            <person name="Gharbi K."/>
            <person name="Hall N."/>
            <person name="Watson M."/>
            <person name="Adriaenssens E.M."/>
            <person name="Foster-Nyarko E."/>
            <person name="Jarju S."/>
            <person name="Secka A."/>
            <person name="Antonio M."/>
            <person name="Oren A."/>
            <person name="Chaudhuri R.R."/>
            <person name="La Ragione R."/>
            <person name="Hildebrand F."/>
            <person name="Pallen M.J."/>
        </authorList>
    </citation>
    <scope>NUCLEOTIDE SEQUENCE</scope>
    <source>
        <strain evidence="9">CHK193-30670</strain>
    </source>
</reference>
<feature type="domain" description="Xylose isomerase-like TIM barrel" evidence="8">
    <location>
        <begin position="22"/>
        <end position="272"/>
    </location>
</feature>
<feature type="binding site" evidence="7">
    <location>
        <position position="215"/>
    </location>
    <ligand>
        <name>Zn(2+)</name>
        <dbReference type="ChEBI" id="CHEBI:29105"/>
        <label>2</label>
    </ligand>
</feature>
<evidence type="ECO:0000259" key="8">
    <source>
        <dbReference type="Pfam" id="PF01261"/>
    </source>
</evidence>
<dbReference type="GO" id="GO:0003906">
    <property type="term" value="F:DNA-(apurinic or apyrimidinic site) endonuclease activity"/>
    <property type="evidence" value="ECO:0007669"/>
    <property type="project" value="TreeGrafter"/>
</dbReference>
<comment type="similarity">
    <text evidence="1 7">Belongs to the AP endonuclease 2 family.</text>
</comment>
<dbReference type="GO" id="GO:0008270">
    <property type="term" value="F:zinc ion binding"/>
    <property type="evidence" value="ECO:0007669"/>
    <property type="project" value="UniProtKB-UniRule"/>
</dbReference>
<dbReference type="Pfam" id="PF01261">
    <property type="entry name" value="AP_endonuc_2"/>
    <property type="match status" value="1"/>
</dbReference>
<dbReference type="InterPro" id="IPR036237">
    <property type="entry name" value="Xyl_isomerase-like_sf"/>
</dbReference>
<keyword evidence="4 7" id="KW-0378">Hydrolase</keyword>
<organism evidence="9 10">
    <name type="scientific">Candidatus Aphodocola excrementigallinarum</name>
    <dbReference type="NCBI Taxonomy" id="2840670"/>
    <lineage>
        <taxon>Bacteria</taxon>
        <taxon>Bacillati</taxon>
        <taxon>Bacillota</taxon>
        <taxon>Bacilli</taxon>
        <taxon>Candidatus Aphodocola</taxon>
    </lineage>
</organism>
<dbReference type="FunFam" id="3.20.20.150:FF:000001">
    <property type="entry name" value="Probable endonuclease 4"/>
    <property type="match status" value="1"/>
</dbReference>
<comment type="cofactor">
    <cofactor evidence="7">
        <name>Zn(2+)</name>
        <dbReference type="ChEBI" id="CHEBI:29105"/>
    </cofactor>
    <text evidence="7">Binds 3 Zn(2+) ions.</text>
</comment>
<dbReference type="AlphaFoldDB" id="A0A9D1IRS3"/>
<dbReference type="PANTHER" id="PTHR21445:SF0">
    <property type="entry name" value="APURINIC-APYRIMIDINIC ENDONUCLEASE"/>
    <property type="match status" value="1"/>
</dbReference>
<gene>
    <name evidence="7" type="primary">nfo</name>
    <name evidence="9" type="ORF">IAB68_05750</name>
</gene>
<dbReference type="PANTHER" id="PTHR21445">
    <property type="entry name" value="ENDONUCLEASE IV ENDODEOXYRIBONUCLEASE IV"/>
    <property type="match status" value="1"/>
</dbReference>
<dbReference type="NCBIfam" id="TIGR00587">
    <property type="entry name" value="nfo"/>
    <property type="match status" value="1"/>
</dbReference>
<dbReference type="PROSITE" id="PS51432">
    <property type="entry name" value="AP_NUCLEASE_F2_4"/>
    <property type="match status" value="1"/>
</dbReference>
<keyword evidence="2 7" id="KW-0479">Metal-binding</keyword>
<dbReference type="InterPro" id="IPR001719">
    <property type="entry name" value="AP_endonuc_2"/>
</dbReference>
<evidence type="ECO:0000256" key="6">
    <source>
        <dbReference type="ARBA" id="ARBA00023204"/>
    </source>
</evidence>
<dbReference type="NCBIfam" id="NF002196">
    <property type="entry name" value="PRK01060.1-1"/>
    <property type="match status" value="1"/>
</dbReference>
<evidence type="ECO:0000256" key="1">
    <source>
        <dbReference type="ARBA" id="ARBA00005340"/>
    </source>
</evidence>
<evidence type="ECO:0000256" key="3">
    <source>
        <dbReference type="ARBA" id="ARBA00022763"/>
    </source>
</evidence>
<dbReference type="PROSITE" id="PS00731">
    <property type="entry name" value="AP_NUCLEASE_F2_3"/>
    <property type="match status" value="1"/>
</dbReference>
<dbReference type="EMBL" id="DVMT01000057">
    <property type="protein sequence ID" value="HIU40784.1"/>
    <property type="molecule type" value="Genomic_DNA"/>
</dbReference>
<feature type="binding site" evidence="7">
    <location>
        <position position="230"/>
    </location>
    <ligand>
        <name>Zn(2+)</name>
        <dbReference type="ChEBI" id="CHEBI:29105"/>
        <label>3</label>
    </ligand>
</feature>
<keyword evidence="3 7" id="KW-0227">DNA damage</keyword>
<dbReference type="SMART" id="SM00518">
    <property type="entry name" value="AP2Ec"/>
    <property type="match status" value="1"/>
</dbReference>
<comment type="caution">
    <text evidence="9">The sequence shown here is derived from an EMBL/GenBank/DDBJ whole genome shotgun (WGS) entry which is preliminary data.</text>
</comment>
<keyword evidence="7" id="KW-0255">Endonuclease</keyword>
<feature type="binding site" evidence="7">
    <location>
        <position position="112"/>
    </location>
    <ligand>
        <name>Zn(2+)</name>
        <dbReference type="ChEBI" id="CHEBI:29105"/>
        <label>1</label>
    </ligand>
</feature>
<evidence type="ECO:0000256" key="2">
    <source>
        <dbReference type="ARBA" id="ARBA00022723"/>
    </source>
</evidence>
<keyword evidence="5 7" id="KW-0862">Zinc</keyword>
<comment type="catalytic activity">
    <reaction evidence="7">
        <text>Endonucleolytic cleavage to 5'-phosphooligonucleotide end-products.</text>
        <dbReference type="EC" id="3.1.21.2"/>
    </reaction>
</comment>
<dbReference type="PROSITE" id="PS00729">
    <property type="entry name" value="AP_NUCLEASE_F2_1"/>
    <property type="match status" value="1"/>
</dbReference>
<evidence type="ECO:0000256" key="7">
    <source>
        <dbReference type="HAMAP-Rule" id="MF_00152"/>
    </source>
</evidence>
<dbReference type="GO" id="GO:0008081">
    <property type="term" value="F:phosphoric diester hydrolase activity"/>
    <property type="evidence" value="ECO:0007669"/>
    <property type="project" value="TreeGrafter"/>
</dbReference>
<sequence>MLIIGSHVSFGSKEQLLGSVREAISYNSNTFMFYTGAPQNTKRCEIDDDLTRKAKELMKENNIDIKNVICHAPYIINLANNEDKRKYRFAIDFLKEEIRRVEKLGVHYLVLHPGSYTTLDLDNGINNIINALNEVITSNQNVKICIETMAGKGTEVGFQLEHIKRIIDGVKLSDKLLVCLDTCHLNDAGYNMNDFDSFLDSFDKIIGIDKIGCVHVNDSKNSIGTHKDRHENIGYGYIGFNNLINILYNKRLEDIPKILETPYIKCDNGKSYPPYKFEIEMIKDKKFNKNLYDDVKKHYEN</sequence>
<dbReference type="GO" id="GO:0008833">
    <property type="term" value="F:deoxyribonuclease IV (phage-T4-induced) activity"/>
    <property type="evidence" value="ECO:0007669"/>
    <property type="project" value="UniProtKB-UniRule"/>
</dbReference>
<proteinExistence type="inferred from homology"/>
<dbReference type="InterPro" id="IPR018246">
    <property type="entry name" value="AP_endonuc_F2_Zn_BS"/>
</dbReference>
<evidence type="ECO:0000256" key="5">
    <source>
        <dbReference type="ARBA" id="ARBA00022833"/>
    </source>
</evidence>
<evidence type="ECO:0000313" key="10">
    <source>
        <dbReference type="Proteomes" id="UP000824074"/>
    </source>
</evidence>
<dbReference type="Proteomes" id="UP000824074">
    <property type="component" value="Unassembled WGS sequence"/>
</dbReference>
<protein>
    <recommendedName>
        <fullName evidence="7">Probable endonuclease 4</fullName>
        <ecNumber evidence="7">3.1.21.2</ecNumber>
    </recommendedName>
    <alternativeName>
        <fullName evidence="7">Endodeoxyribonuclease IV</fullName>
    </alternativeName>
    <alternativeName>
        <fullName evidence="7">Endonuclease IV</fullName>
    </alternativeName>
</protein>
<evidence type="ECO:0000256" key="4">
    <source>
        <dbReference type="ARBA" id="ARBA00022801"/>
    </source>
</evidence>
<dbReference type="EC" id="3.1.21.2" evidence="7"/>
<comment type="function">
    <text evidence="7">Endonuclease IV plays a role in DNA repair. It cleaves phosphodiester bonds at apurinic or apyrimidinic (AP) sites, generating a 3'-hydroxyl group and a 5'-terminal sugar phosphate.</text>
</comment>
<feature type="binding site" evidence="7">
    <location>
        <position position="184"/>
    </location>
    <ligand>
        <name>Zn(2+)</name>
        <dbReference type="ChEBI" id="CHEBI:29105"/>
        <label>3</label>
    </ligand>
</feature>
<dbReference type="GO" id="GO:0006284">
    <property type="term" value="P:base-excision repair"/>
    <property type="evidence" value="ECO:0007669"/>
    <property type="project" value="TreeGrafter"/>
</dbReference>
<dbReference type="HAMAP" id="MF_00152">
    <property type="entry name" value="Nfo"/>
    <property type="match status" value="1"/>
</dbReference>
<keyword evidence="7" id="KW-0540">Nuclease</keyword>
<dbReference type="Gene3D" id="3.20.20.150">
    <property type="entry name" value="Divalent-metal-dependent TIM barrel enzymes"/>
    <property type="match status" value="1"/>
</dbReference>
<dbReference type="GO" id="GO:0003677">
    <property type="term" value="F:DNA binding"/>
    <property type="evidence" value="ECO:0007669"/>
    <property type="project" value="InterPro"/>
</dbReference>
<feature type="binding site" evidence="7">
    <location>
        <position position="260"/>
    </location>
    <ligand>
        <name>Zn(2+)</name>
        <dbReference type="ChEBI" id="CHEBI:29105"/>
        <label>2</label>
    </ligand>
</feature>
<name>A0A9D1IRS3_9FIRM</name>
<keyword evidence="6 7" id="KW-0234">DNA repair</keyword>
<reference evidence="9" key="1">
    <citation type="submission" date="2020-10" db="EMBL/GenBank/DDBJ databases">
        <authorList>
            <person name="Gilroy R."/>
        </authorList>
    </citation>
    <scope>NUCLEOTIDE SEQUENCE</scope>
    <source>
        <strain evidence="9">CHK193-30670</strain>
    </source>
</reference>
<feature type="binding site" evidence="7">
    <location>
        <position position="71"/>
    </location>
    <ligand>
        <name>Zn(2+)</name>
        <dbReference type="ChEBI" id="CHEBI:29105"/>
        <label>1</label>
    </ligand>
</feature>
<dbReference type="CDD" id="cd00019">
    <property type="entry name" value="AP2Ec"/>
    <property type="match status" value="1"/>
</dbReference>
<feature type="binding site" evidence="7">
    <location>
        <position position="147"/>
    </location>
    <ligand>
        <name>Zn(2+)</name>
        <dbReference type="ChEBI" id="CHEBI:29105"/>
        <label>2</label>
    </ligand>
</feature>